<accession>A0A2D1U6S7</accession>
<feature type="domain" description="HTH LytTR-type" evidence="3">
    <location>
        <begin position="144"/>
        <end position="247"/>
    </location>
</feature>
<dbReference type="InterPro" id="IPR011006">
    <property type="entry name" value="CheY-like_superfamily"/>
</dbReference>
<evidence type="ECO:0000256" key="1">
    <source>
        <dbReference type="PROSITE-ProRule" id="PRU00169"/>
    </source>
</evidence>
<dbReference type="InterPro" id="IPR046947">
    <property type="entry name" value="LytR-like"/>
</dbReference>
<evidence type="ECO:0000259" key="3">
    <source>
        <dbReference type="PROSITE" id="PS50930"/>
    </source>
</evidence>
<dbReference type="SMART" id="SM00448">
    <property type="entry name" value="REC"/>
    <property type="match status" value="1"/>
</dbReference>
<dbReference type="EMBL" id="CP024091">
    <property type="protein sequence ID" value="ATP57303.1"/>
    <property type="molecule type" value="Genomic_DNA"/>
</dbReference>
<reference evidence="4 5" key="1">
    <citation type="submission" date="2017-10" db="EMBL/GenBank/DDBJ databases">
        <title>Whole genome of Pedobacter ginsengisoli T01R-27 isolated from tomato rhizosphere.</title>
        <authorList>
            <person name="Weon H.-Y."/>
            <person name="Lee S.A."/>
            <person name="Sang M.K."/>
            <person name="Song J."/>
        </authorList>
    </citation>
    <scope>NUCLEOTIDE SEQUENCE [LARGE SCALE GENOMIC DNA]</scope>
    <source>
        <strain evidence="4 5">T01R-27</strain>
    </source>
</reference>
<feature type="modified residue" description="4-aspartylphosphate" evidence="1">
    <location>
        <position position="57"/>
    </location>
</feature>
<evidence type="ECO:0000313" key="4">
    <source>
        <dbReference type="EMBL" id="ATP57303.1"/>
    </source>
</evidence>
<dbReference type="CDD" id="cd17536">
    <property type="entry name" value="REC_YesN-like"/>
    <property type="match status" value="1"/>
</dbReference>
<name>A0A2D1U6S7_9SPHI</name>
<dbReference type="InterPro" id="IPR007492">
    <property type="entry name" value="LytTR_DNA-bd_dom"/>
</dbReference>
<dbReference type="PROSITE" id="PS50110">
    <property type="entry name" value="RESPONSE_REGULATORY"/>
    <property type="match status" value="1"/>
</dbReference>
<dbReference type="Gene3D" id="3.40.50.2300">
    <property type="match status" value="1"/>
</dbReference>
<dbReference type="GO" id="GO:0000156">
    <property type="term" value="F:phosphorelay response regulator activity"/>
    <property type="evidence" value="ECO:0007669"/>
    <property type="project" value="InterPro"/>
</dbReference>
<keyword evidence="5" id="KW-1185">Reference proteome</keyword>
<dbReference type="SMART" id="SM00850">
    <property type="entry name" value="LytTR"/>
    <property type="match status" value="1"/>
</dbReference>
<sequence length="248" mass="28372">MNAIRAIIVDDEKHGIITLQHLLNQCCEEVEVVATCQKSTEAKVIIEENQPDIVFMDIEMPVMSGLDVLGQFNDFNFQTIFTTAYDQYAIAALRLNALDYLLKPIDKTELKEAVERFVNNETISSKKQFQMAKHFTHSRIMDTLALSSSKGLHFVKIKEILYLEATSCYTNIIMNDGQVHLVSKTLSSFEEALSDHSFFRAHKSFIINLDYIKHYIRGEGGEVVMANNTTINLSRTKKQEFLNFFTKI</sequence>
<dbReference type="PROSITE" id="PS50930">
    <property type="entry name" value="HTH_LYTTR"/>
    <property type="match status" value="1"/>
</dbReference>
<keyword evidence="1" id="KW-0597">Phosphoprotein</keyword>
<dbReference type="InterPro" id="IPR001789">
    <property type="entry name" value="Sig_transdc_resp-reg_receiver"/>
</dbReference>
<organism evidence="4 5">
    <name type="scientific">Pedobacter ginsengisoli</name>
    <dbReference type="NCBI Taxonomy" id="363852"/>
    <lineage>
        <taxon>Bacteria</taxon>
        <taxon>Pseudomonadati</taxon>
        <taxon>Bacteroidota</taxon>
        <taxon>Sphingobacteriia</taxon>
        <taxon>Sphingobacteriales</taxon>
        <taxon>Sphingobacteriaceae</taxon>
        <taxon>Pedobacter</taxon>
    </lineage>
</organism>
<dbReference type="Proteomes" id="UP000223749">
    <property type="component" value="Chromosome"/>
</dbReference>
<protein>
    <submittedName>
        <fullName evidence="4">DNA-binding response regulator</fullName>
    </submittedName>
</protein>
<dbReference type="Pfam" id="PF00072">
    <property type="entry name" value="Response_reg"/>
    <property type="match status" value="1"/>
</dbReference>
<dbReference type="SUPFAM" id="SSF52172">
    <property type="entry name" value="CheY-like"/>
    <property type="match status" value="1"/>
</dbReference>
<evidence type="ECO:0000259" key="2">
    <source>
        <dbReference type="PROSITE" id="PS50110"/>
    </source>
</evidence>
<dbReference type="GO" id="GO:0003677">
    <property type="term" value="F:DNA binding"/>
    <property type="evidence" value="ECO:0007669"/>
    <property type="project" value="UniProtKB-KW"/>
</dbReference>
<dbReference type="AlphaFoldDB" id="A0A2D1U6S7"/>
<dbReference type="PANTHER" id="PTHR37299">
    <property type="entry name" value="TRANSCRIPTIONAL REGULATOR-RELATED"/>
    <property type="match status" value="1"/>
</dbReference>
<dbReference type="Gene3D" id="2.40.50.1020">
    <property type="entry name" value="LytTr DNA-binding domain"/>
    <property type="match status" value="1"/>
</dbReference>
<proteinExistence type="predicted"/>
<gene>
    <name evidence="4" type="ORF">CPT03_12880</name>
</gene>
<feature type="domain" description="Response regulatory" evidence="2">
    <location>
        <begin position="5"/>
        <end position="118"/>
    </location>
</feature>
<dbReference type="Pfam" id="PF04397">
    <property type="entry name" value="LytTR"/>
    <property type="match status" value="1"/>
</dbReference>
<dbReference type="RefSeq" id="WP_099439230.1">
    <property type="nucleotide sequence ID" value="NZ_CP024091.1"/>
</dbReference>
<evidence type="ECO:0000313" key="5">
    <source>
        <dbReference type="Proteomes" id="UP000223749"/>
    </source>
</evidence>
<keyword evidence="4" id="KW-0238">DNA-binding</keyword>
<dbReference type="PANTHER" id="PTHR37299:SF1">
    <property type="entry name" value="STAGE 0 SPORULATION PROTEIN A HOMOLOG"/>
    <property type="match status" value="1"/>
</dbReference>
<dbReference type="OrthoDB" id="9787344at2"/>
<dbReference type="KEGG" id="pgs:CPT03_12880"/>